<gene>
    <name evidence="2" type="ORF">LTRI10_LOCUS8948</name>
</gene>
<sequence length="100" mass="11531">MGVTRMFMEQSRGVEAKEPVSMIHLPSKKNNHSVGDWKKLPHTKKTSLHKPRRNSSWNWQCRPSWGVPQDHVYNLLWNVNIHSKGRNASFNGENPTQIGS</sequence>
<proteinExistence type="predicted"/>
<feature type="region of interest" description="Disordered" evidence="1">
    <location>
        <begin position="25"/>
        <end position="56"/>
    </location>
</feature>
<name>A0AAV2CZ83_9ROSI</name>
<dbReference type="Proteomes" id="UP001497516">
    <property type="component" value="Chromosome 10"/>
</dbReference>
<keyword evidence="3" id="KW-1185">Reference proteome</keyword>
<organism evidence="2 3">
    <name type="scientific">Linum trigynum</name>
    <dbReference type="NCBI Taxonomy" id="586398"/>
    <lineage>
        <taxon>Eukaryota</taxon>
        <taxon>Viridiplantae</taxon>
        <taxon>Streptophyta</taxon>
        <taxon>Embryophyta</taxon>
        <taxon>Tracheophyta</taxon>
        <taxon>Spermatophyta</taxon>
        <taxon>Magnoliopsida</taxon>
        <taxon>eudicotyledons</taxon>
        <taxon>Gunneridae</taxon>
        <taxon>Pentapetalae</taxon>
        <taxon>rosids</taxon>
        <taxon>fabids</taxon>
        <taxon>Malpighiales</taxon>
        <taxon>Linaceae</taxon>
        <taxon>Linum</taxon>
    </lineage>
</organism>
<accession>A0AAV2CZ83</accession>
<evidence type="ECO:0000313" key="3">
    <source>
        <dbReference type="Proteomes" id="UP001497516"/>
    </source>
</evidence>
<dbReference type="EMBL" id="OZ034814">
    <property type="protein sequence ID" value="CAL1361579.1"/>
    <property type="molecule type" value="Genomic_DNA"/>
</dbReference>
<feature type="compositionally biased region" description="Basic residues" evidence="1">
    <location>
        <begin position="40"/>
        <end position="53"/>
    </location>
</feature>
<protein>
    <submittedName>
        <fullName evidence="2">Uncharacterized protein</fullName>
    </submittedName>
</protein>
<dbReference type="AlphaFoldDB" id="A0AAV2CZ83"/>
<evidence type="ECO:0000313" key="2">
    <source>
        <dbReference type="EMBL" id="CAL1361579.1"/>
    </source>
</evidence>
<reference evidence="2 3" key="1">
    <citation type="submission" date="2024-04" db="EMBL/GenBank/DDBJ databases">
        <authorList>
            <person name="Fracassetti M."/>
        </authorList>
    </citation>
    <scope>NUCLEOTIDE SEQUENCE [LARGE SCALE GENOMIC DNA]</scope>
</reference>
<evidence type="ECO:0000256" key="1">
    <source>
        <dbReference type="SAM" id="MobiDB-lite"/>
    </source>
</evidence>